<dbReference type="GO" id="GO:0008833">
    <property type="term" value="F:deoxyribonuclease IV (phage-T4-induced) activity"/>
    <property type="evidence" value="ECO:0007669"/>
    <property type="project" value="UniProtKB-UniRule"/>
</dbReference>
<keyword evidence="8 9" id="KW-0234">DNA repair</keyword>
<feature type="binding site" evidence="9">
    <location>
        <position position="231"/>
    </location>
    <ligand>
        <name>Zn(2+)</name>
        <dbReference type="ChEBI" id="CHEBI:29105"/>
        <label>3</label>
    </ligand>
</feature>
<dbReference type="GO" id="GO:0008270">
    <property type="term" value="F:zinc ion binding"/>
    <property type="evidence" value="ECO:0007669"/>
    <property type="project" value="UniProtKB-UniRule"/>
</dbReference>
<feature type="binding site" evidence="9">
    <location>
        <position position="179"/>
    </location>
    <ligand>
        <name>Zn(2+)</name>
        <dbReference type="ChEBI" id="CHEBI:29105"/>
        <label>2</label>
    </ligand>
</feature>
<dbReference type="PANTHER" id="PTHR21445">
    <property type="entry name" value="ENDONUCLEASE IV ENDODEOXYRIBONUCLEASE IV"/>
    <property type="match status" value="1"/>
</dbReference>
<dbReference type="EC" id="3.1.21.2" evidence="9"/>
<reference evidence="11 13" key="1">
    <citation type="submission" date="2018-05" db="EMBL/GenBank/DDBJ databases">
        <title>Genomic diversity of pathogens causing Blackleg of Potato in Pakistan.</title>
        <authorList>
            <person name="Sarfraz S."/>
            <person name="Riaz K."/>
            <person name="Oulghazi S."/>
            <person name="Cigna J."/>
            <person name="Sahi S.T."/>
            <person name="Khan S.H."/>
            <person name="Hameed A."/>
            <person name="Faure D."/>
        </authorList>
    </citation>
    <scope>NUCLEOTIDE SEQUENCE [LARGE SCALE GENOMIC DNA]</scope>
    <source>
        <strain evidence="11 13">SS70</strain>
    </source>
</reference>
<dbReference type="InterPro" id="IPR001719">
    <property type="entry name" value="AP_endonuc_2"/>
</dbReference>
<dbReference type="PROSITE" id="PS51432">
    <property type="entry name" value="AP_NUCLEASE_F2_4"/>
    <property type="match status" value="1"/>
</dbReference>
<evidence type="ECO:0000313" key="11">
    <source>
        <dbReference type="EMBL" id="PWD73964.1"/>
    </source>
</evidence>
<dbReference type="InterPro" id="IPR036237">
    <property type="entry name" value="Xyl_isomerase-like_sf"/>
</dbReference>
<evidence type="ECO:0000313" key="13">
    <source>
        <dbReference type="Proteomes" id="UP000245055"/>
    </source>
</evidence>
<dbReference type="NCBIfam" id="TIGR00587">
    <property type="entry name" value="nfo"/>
    <property type="match status" value="1"/>
</dbReference>
<evidence type="ECO:0000256" key="3">
    <source>
        <dbReference type="ARBA" id="ARBA00022723"/>
    </source>
</evidence>
<protein>
    <recommendedName>
        <fullName evidence="9">Probable endonuclease 4</fullName>
        <ecNumber evidence="9">3.1.21.2</ecNumber>
    </recommendedName>
    <alternativeName>
        <fullName evidence="9">Endodeoxyribonuclease IV</fullName>
    </alternativeName>
    <alternativeName>
        <fullName evidence="9">Endonuclease IV</fullName>
    </alternativeName>
</protein>
<dbReference type="GO" id="GO:0006284">
    <property type="term" value="P:base-excision repair"/>
    <property type="evidence" value="ECO:0007669"/>
    <property type="project" value="TreeGrafter"/>
</dbReference>
<evidence type="ECO:0000256" key="7">
    <source>
        <dbReference type="ARBA" id="ARBA00022833"/>
    </source>
</evidence>
<feature type="binding site" evidence="9">
    <location>
        <position position="145"/>
    </location>
    <ligand>
        <name>Zn(2+)</name>
        <dbReference type="ChEBI" id="CHEBI:29105"/>
        <label>1</label>
    </ligand>
</feature>
<dbReference type="FunFam" id="3.20.20.150:FF:000001">
    <property type="entry name" value="Probable endonuclease 4"/>
    <property type="match status" value="1"/>
</dbReference>
<dbReference type="EMBL" id="QZDO01000044">
    <property type="protein sequence ID" value="RJL70895.1"/>
    <property type="molecule type" value="Genomic_DNA"/>
</dbReference>
<dbReference type="CDD" id="cd00019">
    <property type="entry name" value="AP2Ec"/>
    <property type="match status" value="1"/>
</dbReference>
<dbReference type="GO" id="GO:0003677">
    <property type="term" value="F:DNA binding"/>
    <property type="evidence" value="ECO:0007669"/>
    <property type="project" value="InterPro"/>
</dbReference>
<gene>
    <name evidence="9" type="primary">nfo</name>
    <name evidence="12" type="ORF">D5077_13335</name>
    <name evidence="11" type="ORF">DF213_09955</name>
</gene>
<dbReference type="InterPro" id="IPR018246">
    <property type="entry name" value="AP_endonuc_F2_Zn_BS"/>
</dbReference>
<keyword evidence="5 9" id="KW-0227">DNA damage</keyword>
<keyword evidence="14" id="KW-1185">Reference proteome</keyword>
<keyword evidence="6 9" id="KW-0378">Hydrolase</keyword>
<keyword evidence="2 9" id="KW-0540">Nuclease</keyword>
<evidence type="ECO:0000256" key="2">
    <source>
        <dbReference type="ARBA" id="ARBA00022722"/>
    </source>
</evidence>
<dbReference type="Proteomes" id="UP000266633">
    <property type="component" value="Unassembled WGS sequence"/>
</dbReference>
<comment type="function">
    <text evidence="9">Endonuclease IV plays a role in DNA repair. It cleaves phosphodiester bonds at apurinic or apyrimidinic (AP) sites, generating a 3'-hydroxyl group and a 5'-terminal sugar phosphate.</text>
</comment>
<keyword evidence="7 9" id="KW-0862">Zinc</keyword>
<dbReference type="SUPFAM" id="SSF51658">
    <property type="entry name" value="Xylose isomerase-like"/>
    <property type="match status" value="1"/>
</dbReference>
<feature type="binding site" evidence="9">
    <location>
        <position position="216"/>
    </location>
    <ligand>
        <name>Zn(2+)</name>
        <dbReference type="ChEBI" id="CHEBI:29105"/>
        <label>2</label>
    </ligand>
</feature>
<keyword evidence="4 9" id="KW-0255">Endonuclease</keyword>
<dbReference type="PROSITE" id="PS00729">
    <property type="entry name" value="AP_NUCLEASE_F2_1"/>
    <property type="match status" value="1"/>
</dbReference>
<organism evidence="11 13">
    <name type="scientific">Dickeya dianthicola</name>
    <dbReference type="NCBI Taxonomy" id="204039"/>
    <lineage>
        <taxon>Bacteria</taxon>
        <taxon>Pseudomonadati</taxon>
        <taxon>Pseudomonadota</taxon>
        <taxon>Gammaproteobacteria</taxon>
        <taxon>Enterobacterales</taxon>
        <taxon>Pectobacteriaceae</taxon>
        <taxon>Dickeya</taxon>
    </lineage>
</organism>
<dbReference type="PROSITE" id="PS00730">
    <property type="entry name" value="AP_NUCLEASE_F2_2"/>
    <property type="match status" value="1"/>
</dbReference>
<comment type="similarity">
    <text evidence="1 9">Belongs to the AP endonuclease 2 family.</text>
</comment>
<dbReference type="Proteomes" id="UP000245055">
    <property type="component" value="Unassembled WGS sequence"/>
</dbReference>
<accession>A0AAP6RV29</accession>
<evidence type="ECO:0000256" key="6">
    <source>
        <dbReference type="ARBA" id="ARBA00022801"/>
    </source>
</evidence>
<feature type="binding site" evidence="9">
    <location>
        <position position="182"/>
    </location>
    <ligand>
        <name>Zn(2+)</name>
        <dbReference type="ChEBI" id="CHEBI:29105"/>
        <label>3</label>
    </ligand>
</feature>
<proteinExistence type="inferred from homology"/>
<dbReference type="EMBL" id="QESZ01000012">
    <property type="protein sequence ID" value="PWD73964.1"/>
    <property type="molecule type" value="Genomic_DNA"/>
</dbReference>
<dbReference type="GO" id="GO:0003906">
    <property type="term" value="F:DNA-(apurinic or apyrimidinic site) endonuclease activity"/>
    <property type="evidence" value="ECO:0007669"/>
    <property type="project" value="TreeGrafter"/>
</dbReference>
<dbReference type="GeneID" id="49321780"/>
<sequence length="291" mass="32213">MKYVGAHVSASGGVDQAVARAHDIGATAFALFTKNQRQWQAPPLAADVIDRFRAACAQYQFTPAQILPHDSYLINLGHPDDDALQKSQAAFIDEMSRCQQLGLTLLNFHPGSHLRQIDESACLSRIAQSINLALDATAGVTAVIENTAGQGSNLGFRFEHLAEIISQVEDKSRVGVCIDTCHAFAGGYDLRAEADCEHTFAELERVVGFRYLRGMHLNDAKSEFNSRVDRHHSLGEGNIGKTVFSYIMRDPRFDDIPLILETINPDIWAQEIAWLKSQQSPNASSKHRRLQ</sequence>
<feature type="binding site" evidence="9">
    <location>
        <position position="261"/>
    </location>
    <ligand>
        <name>Zn(2+)</name>
        <dbReference type="ChEBI" id="CHEBI:29105"/>
        <label>2</label>
    </ligand>
</feature>
<dbReference type="GO" id="GO:0008081">
    <property type="term" value="F:phosphoric diester hydrolase activity"/>
    <property type="evidence" value="ECO:0007669"/>
    <property type="project" value="TreeGrafter"/>
</dbReference>
<name>A0AAP6RV29_9GAMM</name>
<dbReference type="InterPro" id="IPR013022">
    <property type="entry name" value="Xyl_isomerase-like_TIM-brl"/>
</dbReference>
<evidence type="ECO:0000313" key="12">
    <source>
        <dbReference type="EMBL" id="RJL70895.1"/>
    </source>
</evidence>
<dbReference type="PANTHER" id="PTHR21445:SF0">
    <property type="entry name" value="APURINIC-APYRIMIDINIC ENDONUCLEASE"/>
    <property type="match status" value="1"/>
</dbReference>
<feature type="binding site" evidence="9">
    <location>
        <position position="145"/>
    </location>
    <ligand>
        <name>Zn(2+)</name>
        <dbReference type="ChEBI" id="CHEBI:29105"/>
        <label>2</label>
    </ligand>
</feature>
<evidence type="ECO:0000256" key="9">
    <source>
        <dbReference type="HAMAP-Rule" id="MF_00152"/>
    </source>
</evidence>
<evidence type="ECO:0000256" key="4">
    <source>
        <dbReference type="ARBA" id="ARBA00022759"/>
    </source>
</evidence>
<evidence type="ECO:0000256" key="1">
    <source>
        <dbReference type="ARBA" id="ARBA00005340"/>
    </source>
</evidence>
<comment type="cofactor">
    <cofactor evidence="9">
        <name>Zn(2+)</name>
        <dbReference type="ChEBI" id="CHEBI:29105"/>
    </cofactor>
    <text evidence="9">Binds 3 Zn(2+) ions.</text>
</comment>
<dbReference type="NCBIfam" id="NF002199">
    <property type="entry name" value="PRK01060.1-4"/>
    <property type="match status" value="1"/>
</dbReference>
<evidence type="ECO:0000256" key="8">
    <source>
        <dbReference type="ARBA" id="ARBA00023204"/>
    </source>
</evidence>
<comment type="caution">
    <text evidence="11">The sequence shown here is derived from an EMBL/GenBank/DDBJ whole genome shotgun (WGS) entry which is preliminary data.</text>
</comment>
<dbReference type="AlphaFoldDB" id="A0AAP6RV29"/>
<dbReference type="HAMAP" id="MF_00152">
    <property type="entry name" value="Nfo"/>
    <property type="match status" value="1"/>
</dbReference>
<dbReference type="RefSeq" id="WP_024108695.1">
    <property type="nucleotide sequence ID" value="NZ_CP031560.1"/>
</dbReference>
<dbReference type="Gene3D" id="3.20.20.150">
    <property type="entry name" value="Divalent-metal-dependent TIM barrel enzymes"/>
    <property type="match status" value="1"/>
</dbReference>
<dbReference type="Pfam" id="PF01261">
    <property type="entry name" value="AP_endonuc_2"/>
    <property type="match status" value="1"/>
</dbReference>
<dbReference type="SMART" id="SM00518">
    <property type="entry name" value="AP2Ec"/>
    <property type="match status" value="1"/>
</dbReference>
<reference evidence="12 14" key="2">
    <citation type="submission" date="2018-09" db="EMBL/GenBank/DDBJ databases">
        <title>Phylogenetic diversity of Pectobacterium and Dickeya strains causing blackleg disease of potato in Morocco.</title>
        <authorList>
            <person name="Oulghazi S."/>
            <person name="Moumni M."/>
            <person name="Faure D."/>
        </authorList>
    </citation>
    <scope>NUCLEOTIDE SEQUENCE [LARGE SCALE GENOMIC DNA]</scope>
    <source>
        <strain evidence="12 14">S4.16.03.LID</strain>
    </source>
</reference>
<feature type="domain" description="Xylose isomerase-like TIM barrel" evidence="10">
    <location>
        <begin position="18"/>
        <end position="277"/>
    </location>
</feature>
<evidence type="ECO:0000256" key="5">
    <source>
        <dbReference type="ARBA" id="ARBA00022763"/>
    </source>
</evidence>
<evidence type="ECO:0000259" key="10">
    <source>
        <dbReference type="Pfam" id="PF01261"/>
    </source>
</evidence>
<comment type="catalytic activity">
    <reaction evidence="9">
        <text>Endonucleolytic cleavage to 5'-phosphooligonucleotide end-products.</text>
        <dbReference type="EC" id="3.1.21.2"/>
    </reaction>
</comment>
<evidence type="ECO:0000313" key="14">
    <source>
        <dbReference type="Proteomes" id="UP000266633"/>
    </source>
</evidence>
<keyword evidence="3 9" id="KW-0479">Metal-binding</keyword>
<feature type="binding site" evidence="9">
    <location>
        <position position="109"/>
    </location>
    <ligand>
        <name>Zn(2+)</name>
        <dbReference type="ChEBI" id="CHEBI:29105"/>
        <label>1</label>
    </ligand>
</feature>
<dbReference type="PROSITE" id="PS00731">
    <property type="entry name" value="AP_NUCLEASE_F2_3"/>
    <property type="match status" value="1"/>
</dbReference>
<feature type="binding site" evidence="9">
    <location>
        <position position="229"/>
    </location>
    <ligand>
        <name>Zn(2+)</name>
        <dbReference type="ChEBI" id="CHEBI:29105"/>
        <label>3</label>
    </ligand>
</feature>
<feature type="binding site" evidence="9">
    <location>
        <position position="69"/>
    </location>
    <ligand>
        <name>Zn(2+)</name>
        <dbReference type="ChEBI" id="CHEBI:29105"/>
        <label>1</label>
    </ligand>
</feature>